<dbReference type="RefSeq" id="XP_064706173.1">
    <property type="nucleotide sequence ID" value="XM_064846563.1"/>
</dbReference>
<evidence type="ECO:0000256" key="1">
    <source>
        <dbReference type="ARBA" id="ARBA00004604"/>
    </source>
</evidence>
<dbReference type="InterPro" id="IPR009668">
    <property type="entry name" value="RNA_pol-assoc_fac_A49-like"/>
</dbReference>
<evidence type="ECO:0000256" key="6">
    <source>
        <dbReference type="SAM" id="MobiDB-lite"/>
    </source>
</evidence>
<comment type="caution">
    <text evidence="7">The sequence shown here is derived from an EMBL/GenBank/DDBJ whole genome shotgun (WGS) entry which is preliminary data.</text>
</comment>
<keyword evidence="3" id="KW-0240">DNA-directed RNA polymerase</keyword>
<reference evidence="7 8" key="1">
    <citation type="submission" date="2023-08" db="EMBL/GenBank/DDBJ databases">
        <title>Black Yeasts Isolated from many extreme environments.</title>
        <authorList>
            <person name="Coleine C."/>
            <person name="Stajich J.E."/>
            <person name="Selbmann L."/>
        </authorList>
    </citation>
    <scope>NUCLEOTIDE SEQUENCE [LARGE SCALE GENOMIC DNA]</scope>
    <source>
        <strain evidence="7 8">CCFEE 5792</strain>
    </source>
</reference>
<gene>
    <name evidence="7" type="ORF">LTR84_002963</name>
</gene>
<dbReference type="Proteomes" id="UP001358417">
    <property type="component" value="Unassembled WGS sequence"/>
</dbReference>
<dbReference type="PANTHER" id="PTHR14440">
    <property type="entry name" value="DNA-DIRECTED RNA POLYMERASE I SUBUNIT RPA49"/>
    <property type="match status" value="1"/>
</dbReference>
<dbReference type="GO" id="GO:0005730">
    <property type="term" value="C:nucleolus"/>
    <property type="evidence" value="ECO:0007669"/>
    <property type="project" value="UniProtKB-SubCell"/>
</dbReference>
<evidence type="ECO:0000256" key="5">
    <source>
        <dbReference type="ARBA" id="ARBA00023242"/>
    </source>
</evidence>
<dbReference type="GO" id="GO:0006351">
    <property type="term" value="P:DNA-templated transcription"/>
    <property type="evidence" value="ECO:0007669"/>
    <property type="project" value="InterPro"/>
</dbReference>
<organism evidence="7 8">
    <name type="scientific">Exophiala bonariae</name>
    <dbReference type="NCBI Taxonomy" id="1690606"/>
    <lineage>
        <taxon>Eukaryota</taxon>
        <taxon>Fungi</taxon>
        <taxon>Dikarya</taxon>
        <taxon>Ascomycota</taxon>
        <taxon>Pezizomycotina</taxon>
        <taxon>Eurotiomycetes</taxon>
        <taxon>Chaetothyriomycetidae</taxon>
        <taxon>Chaetothyriales</taxon>
        <taxon>Herpotrichiellaceae</taxon>
        <taxon>Exophiala</taxon>
    </lineage>
</organism>
<dbReference type="Pfam" id="PF06870">
    <property type="entry name" value="RNA_pol_I_A49"/>
    <property type="match status" value="1"/>
</dbReference>
<feature type="region of interest" description="Disordered" evidence="6">
    <location>
        <begin position="122"/>
        <end position="146"/>
    </location>
</feature>
<evidence type="ECO:0000313" key="8">
    <source>
        <dbReference type="Proteomes" id="UP001358417"/>
    </source>
</evidence>
<protein>
    <recommendedName>
        <fullName evidence="9">RNA polymerase I associated factor, A49-like protein</fullName>
    </recommendedName>
</protein>
<name>A0AAV9NAJ6_9EURO</name>
<sequence>MSDKKRKAGAQESDRPPKKPQSTRVRVSHIPGPDVARPVVASSPGITLPRDVKFKSFSKKNQSDLLLHSTSHPTIDYTAVENNTSNAAERHIRHYLAVFDPVSNELKVTEAKKMTVRNSVRQLEQTHEDDEEPTSNFPPPTPSSRAALTEAFGTKKSKKAVASSAENRLLARGGDDADNPISNAILSTIKDEDGLPFNNIANSVEAEAVSRSNKPLPQADLSATEIRHVYPLSALVFPAPARTTLSQMPVADWRDKIKAKEAVESRSRFVANRVSYLTRAYLANPTDEQPLRALQILRYIHLLLEIHNYISRLPQRRAVPPPEKWPANAISDTSLSMAFLGKLTAHFLPTGQPTTHAKTLLQTTILALTLHVPPPKFQPESKVLATDPTDMALDLALQPAEAAKLFRELGCKMESMTDAELRAVGWDKIAGRKVVTDDGKEIALPKPKWAKLRFPIQFPKVSTGRPQAGRR</sequence>
<dbReference type="GO" id="GO:0000428">
    <property type="term" value="C:DNA-directed RNA polymerase complex"/>
    <property type="evidence" value="ECO:0007669"/>
    <property type="project" value="UniProtKB-KW"/>
</dbReference>
<comment type="subcellular location">
    <subcellularLocation>
        <location evidence="1">Nucleus</location>
        <location evidence="1">Nucleolus</location>
    </subcellularLocation>
</comment>
<keyword evidence="5" id="KW-0539">Nucleus</keyword>
<dbReference type="GeneID" id="89971162"/>
<evidence type="ECO:0000256" key="3">
    <source>
        <dbReference type="ARBA" id="ARBA00022478"/>
    </source>
</evidence>
<dbReference type="EMBL" id="JAVRRD010000014">
    <property type="protein sequence ID" value="KAK5052159.1"/>
    <property type="molecule type" value="Genomic_DNA"/>
</dbReference>
<comment type="similarity">
    <text evidence="2">Belongs to the eukaryotic RPA49/POLR1E RNA polymerase subunit family.</text>
</comment>
<evidence type="ECO:0000313" key="7">
    <source>
        <dbReference type="EMBL" id="KAK5052159.1"/>
    </source>
</evidence>
<keyword evidence="4" id="KW-0804">Transcription</keyword>
<evidence type="ECO:0008006" key="9">
    <source>
        <dbReference type="Google" id="ProtNLM"/>
    </source>
</evidence>
<feature type="region of interest" description="Disordered" evidence="6">
    <location>
        <begin position="1"/>
        <end position="36"/>
    </location>
</feature>
<keyword evidence="8" id="KW-1185">Reference proteome</keyword>
<proteinExistence type="inferred from homology"/>
<accession>A0AAV9NAJ6</accession>
<dbReference type="GO" id="GO:0003677">
    <property type="term" value="F:DNA binding"/>
    <property type="evidence" value="ECO:0007669"/>
    <property type="project" value="InterPro"/>
</dbReference>
<evidence type="ECO:0000256" key="4">
    <source>
        <dbReference type="ARBA" id="ARBA00023163"/>
    </source>
</evidence>
<evidence type="ECO:0000256" key="2">
    <source>
        <dbReference type="ARBA" id="ARBA00009430"/>
    </source>
</evidence>
<dbReference type="AlphaFoldDB" id="A0AAV9NAJ6"/>